<dbReference type="EMBL" id="VSRR010070162">
    <property type="protein sequence ID" value="MPC85970.1"/>
    <property type="molecule type" value="Genomic_DNA"/>
</dbReference>
<organism evidence="2 3">
    <name type="scientific">Portunus trituberculatus</name>
    <name type="common">Swimming crab</name>
    <name type="synonym">Neptunus trituberculatus</name>
    <dbReference type="NCBI Taxonomy" id="210409"/>
    <lineage>
        <taxon>Eukaryota</taxon>
        <taxon>Metazoa</taxon>
        <taxon>Ecdysozoa</taxon>
        <taxon>Arthropoda</taxon>
        <taxon>Crustacea</taxon>
        <taxon>Multicrustacea</taxon>
        <taxon>Malacostraca</taxon>
        <taxon>Eumalacostraca</taxon>
        <taxon>Eucarida</taxon>
        <taxon>Decapoda</taxon>
        <taxon>Pleocyemata</taxon>
        <taxon>Brachyura</taxon>
        <taxon>Eubrachyura</taxon>
        <taxon>Portunoidea</taxon>
        <taxon>Portunidae</taxon>
        <taxon>Portuninae</taxon>
        <taxon>Portunus</taxon>
    </lineage>
</organism>
<feature type="compositionally biased region" description="Pro residues" evidence="1">
    <location>
        <begin position="1"/>
        <end position="10"/>
    </location>
</feature>
<proteinExistence type="predicted"/>
<comment type="caution">
    <text evidence="2">The sequence shown here is derived from an EMBL/GenBank/DDBJ whole genome shotgun (WGS) entry which is preliminary data.</text>
</comment>
<gene>
    <name evidence="2" type="ORF">E2C01_080778</name>
</gene>
<dbReference type="Proteomes" id="UP000324222">
    <property type="component" value="Unassembled WGS sequence"/>
</dbReference>
<feature type="compositionally biased region" description="Low complexity" evidence="1">
    <location>
        <begin position="29"/>
        <end position="47"/>
    </location>
</feature>
<accession>A0A5B7IN11</accession>
<protein>
    <submittedName>
        <fullName evidence="2">Uncharacterized protein</fullName>
    </submittedName>
</protein>
<evidence type="ECO:0000313" key="2">
    <source>
        <dbReference type="EMBL" id="MPC85970.1"/>
    </source>
</evidence>
<feature type="compositionally biased region" description="Low complexity" evidence="1">
    <location>
        <begin position="11"/>
        <end position="21"/>
    </location>
</feature>
<keyword evidence="3" id="KW-1185">Reference proteome</keyword>
<evidence type="ECO:0000313" key="3">
    <source>
        <dbReference type="Proteomes" id="UP000324222"/>
    </source>
</evidence>
<sequence length="64" mass="6624">MTPPSPPSSPAPNSTPSNPSTFRSHAARRLTPTPAPTSLLTCTTLSPPLSPLRPPPLLSLAVLE</sequence>
<reference evidence="2 3" key="1">
    <citation type="submission" date="2019-05" db="EMBL/GenBank/DDBJ databases">
        <title>Another draft genome of Portunus trituberculatus and its Hox gene families provides insights of decapod evolution.</title>
        <authorList>
            <person name="Jeong J.-H."/>
            <person name="Song I."/>
            <person name="Kim S."/>
            <person name="Choi T."/>
            <person name="Kim D."/>
            <person name="Ryu S."/>
            <person name="Kim W."/>
        </authorList>
    </citation>
    <scope>NUCLEOTIDE SEQUENCE [LARGE SCALE GENOMIC DNA]</scope>
    <source>
        <tissue evidence="2">Muscle</tissue>
    </source>
</reference>
<dbReference type="AlphaFoldDB" id="A0A5B7IN11"/>
<feature type="compositionally biased region" description="Pro residues" evidence="1">
    <location>
        <begin position="48"/>
        <end position="57"/>
    </location>
</feature>
<evidence type="ECO:0000256" key="1">
    <source>
        <dbReference type="SAM" id="MobiDB-lite"/>
    </source>
</evidence>
<name>A0A5B7IN11_PORTR</name>
<feature type="region of interest" description="Disordered" evidence="1">
    <location>
        <begin position="1"/>
        <end position="64"/>
    </location>
</feature>